<dbReference type="SUPFAM" id="SSF55298">
    <property type="entry name" value="YjgF-like"/>
    <property type="match status" value="1"/>
</dbReference>
<dbReference type="STRING" id="344882.ABB29_13550"/>
<proteinExistence type="predicted"/>
<accession>A0A0R0CSX4</accession>
<dbReference type="AlphaFoldDB" id="A0A0R0CSX4"/>
<name>A0A0R0CSX4_9GAMM</name>
<protein>
    <submittedName>
        <fullName evidence="2">Pteridine-dependent deoxygenase</fullName>
    </submittedName>
</protein>
<dbReference type="EMBL" id="LDJL01000015">
    <property type="protein sequence ID" value="KRG68339.1"/>
    <property type="molecule type" value="Genomic_DNA"/>
</dbReference>
<dbReference type="CDD" id="cd06153">
    <property type="entry name" value="YjgF_YER057c_UK114_like_5"/>
    <property type="match status" value="1"/>
</dbReference>
<sequence length="352" mass="38149">MTAVPHADRPDMHLAVDVLSCPAPMSCVATIQQQLARADTLAVFGFGDATPGRTELADPRYLQVPLQPLATAPVLEVWRGSGPVSHARHADIAVSEDGRLQFGVLEVAESEWSGSGDGAILAASEQAYARLRAFWQSSGYPHLLRVWNYLDAITLGENDQERYRQFCVGRVRGLGQVDVGSLPAATAIGSRDGQRVLQVYWLAARAPGLPLENPRQVSAYRYPREYGPQSPSFARALLPPANSTLPLFLSGTASIVGHASRHIESLHAQLDETLANLASLITAARQQQPLLPPTLDASSRLKVYVRDGEDAPEVAAHLRARLGPSVPFFMLRADVCRRELMVEIEGMHGVAS</sequence>
<feature type="domain" description="Chorismatase FkbO/Hyg5-like N-terminal" evidence="1">
    <location>
        <begin position="76"/>
        <end position="203"/>
    </location>
</feature>
<dbReference type="InterPro" id="IPR035959">
    <property type="entry name" value="RutC-like_sf"/>
</dbReference>
<organism evidence="2 3">
    <name type="scientific">Pseudoxanthomonas dokdonensis</name>
    <dbReference type="NCBI Taxonomy" id="344882"/>
    <lineage>
        <taxon>Bacteria</taxon>
        <taxon>Pseudomonadati</taxon>
        <taxon>Pseudomonadota</taxon>
        <taxon>Gammaproteobacteria</taxon>
        <taxon>Lysobacterales</taxon>
        <taxon>Lysobacteraceae</taxon>
        <taxon>Pseudoxanthomonas</taxon>
    </lineage>
</organism>
<dbReference type="Pfam" id="PF21168">
    <property type="entry name" value="FkbO_Hyg5-like_N"/>
    <property type="match status" value="1"/>
</dbReference>
<gene>
    <name evidence="2" type="ORF">ABB29_13550</name>
</gene>
<reference evidence="2 3" key="1">
    <citation type="submission" date="2015-05" db="EMBL/GenBank/DDBJ databases">
        <title>Genome sequencing and analysis of members of genus Stenotrophomonas.</title>
        <authorList>
            <person name="Patil P.P."/>
            <person name="Midha S."/>
            <person name="Patil P.B."/>
        </authorList>
    </citation>
    <scope>NUCLEOTIDE SEQUENCE [LARGE SCALE GENOMIC DNA]</scope>
    <source>
        <strain evidence="2 3">DSM 21858</strain>
    </source>
</reference>
<evidence type="ECO:0000313" key="3">
    <source>
        <dbReference type="Proteomes" id="UP000052052"/>
    </source>
</evidence>
<keyword evidence="3" id="KW-1185">Reference proteome</keyword>
<evidence type="ECO:0000313" key="2">
    <source>
        <dbReference type="EMBL" id="KRG68339.1"/>
    </source>
</evidence>
<evidence type="ECO:0000259" key="1">
    <source>
        <dbReference type="Pfam" id="PF21168"/>
    </source>
</evidence>
<comment type="caution">
    <text evidence="2">The sequence shown here is derived from an EMBL/GenBank/DDBJ whole genome shotgun (WGS) entry which is preliminary data.</text>
</comment>
<dbReference type="Proteomes" id="UP000052052">
    <property type="component" value="Unassembled WGS sequence"/>
</dbReference>
<dbReference type="Gene3D" id="3.30.1330.40">
    <property type="entry name" value="RutC-like"/>
    <property type="match status" value="1"/>
</dbReference>
<dbReference type="PATRIC" id="fig|344882.3.peg.1091"/>
<dbReference type="InterPro" id="IPR049368">
    <property type="entry name" value="FkbO_Hyg5-like_N"/>
</dbReference>